<dbReference type="PANTHER" id="PTHR33365:SF4">
    <property type="entry name" value="CYCLOCHLOROTINE BIOSYNTHESIS PROTEIN O"/>
    <property type="match status" value="1"/>
</dbReference>
<feature type="non-terminal residue" evidence="3">
    <location>
        <position position="1"/>
    </location>
</feature>
<dbReference type="InterPro" id="IPR021765">
    <property type="entry name" value="UstYa-like"/>
</dbReference>
<evidence type="ECO:0000256" key="1">
    <source>
        <dbReference type="ARBA" id="ARBA00004685"/>
    </source>
</evidence>
<comment type="pathway">
    <text evidence="1">Mycotoxin biosynthesis.</text>
</comment>
<evidence type="ECO:0000313" key="4">
    <source>
        <dbReference type="Proteomes" id="UP000054279"/>
    </source>
</evidence>
<gene>
    <name evidence="3" type="ORF">M422DRAFT_188266</name>
</gene>
<protein>
    <submittedName>
        <fullName evidence="3">Uncharacterized protein</fullName>
    </submittedName>
</protein>
<dbReference type="GO" id="GO:0043386">
    <property type="term" value="P:mycotoxin biosynthetic process"/>
    <property type="evidence" value="ECO:0007669"/>
    <property type="project" value="InterPro"/>
</dbReference>
<reference evidence="3 4" key="1">
    <citation type="submission" date="2014-06" db="EMBL/GenBank/DDBJ databases">
        <title>Evolutionary Origins and Diversification of the Mycorrhizal Mutualists.</title>
        <authorList>
            <consortium name="DOE Joint Genome Institute"/>
            <consortium name="Mycorrhizal Genomics Consortium"/>
            <person name="Kohler A."/>
            <person name="Kuo A."/>
            <person name="Nagy L.G."/>
            <person name="Floudas D."/>
            <person name="Copeland A."/>
            <person name="Barry K.W."/>
            <person name="Cichocki N."/>
            <person name="Veneault-Fourrey C."/>
            <person name="LaButti K."/>
            <person name="Lindquist E.A."/>
            <person name="Lipzen A."/>
            <person name="Lundell T."/>
            <person name="Morin E."/>
            <person name="Murat C."/>
            <person name="Riley R."/>
            <person name="Ohm R."/>
            <person name="Sun H."/>
            <person name="Tunlid A."/>
            <person name="Henrissat B."/>
            <person name="Grigoriev I.V."/>
            <person name="Hibbett D.S."/>
            <person name="Martin F."/>
        </authorList>
    </citation>
    <scope>NUCLEOTIDE SEQUENCE [LARGE SCALE GENOMIC DNA]</scope>
    <source>
        <strain evidence="3 4">SS14</strain>
    </source>
</reference>
<keyword evidence="4" id="KW-1185">Reference proteome</keyword>
<sequence length="186" mass="21867">APVREALEYEAKVFEPGMEHQTIYQGASDEVDKAWGDLYNHTLMKIPKKDMALMANKSWPIKDEPGYYLGLFDVFHQLHCLDSIRRTLHKDYYGVGEHHNYDMLEPKHAFHCVEYIRQALMCNPDVSMNIWNWYDDLKGVRGSSHQAHTCVNFLKLQKWAQERQISKFINTTEYIEDDLPDPPIIH</sequence>
<organism evidence="3 4">
    <name type="scientific">Sphaerobolus stellatus (strain SS14)</name>
    <dbReference type="NCBI Taxonomy" id="990650"/>
    <lineage>
        <taxon>Eukaryota</taxon>
        <taxon>Fungi</taxon>
        <taxon>Dikarya</taxon>
        <taxon>Basidiomycota</taxon>
        <taxon>Agaricomycotina</taxon>
        <taxon>Agaricomycetes</taxon>
        <taxon>Phallomycetidae</taxon>
        <taxon>Geastrales</taxon>
        <taxon>Sphaerobolaceae</taxon>
        <taxon>Sphaerobolus</taxon>
    </lineage>
</organism>
<dbReference type="OrthoDB" id="3687641at2759"/>
<proteinExistence type="inferred from homology"/>
<dbReference type="PANTHER" id="PTHR33365">
    <property type="entry name" value="YALI0B05434P"/>
    <property type="match status" value="1"/>
</dbReference>
<feature type="non-terminal residue" evidence="3">
    <location>
        <position position="186"/>
    </location>
</feature>
<evidence type="ECO:0000313" key="3">
    <source>
        <dbReference type="EMBL" id="KIJ29523.1"/>
    </source>
</evidence>
<dbReference type="EMBL" id="KN837281">
    <property type="protein sequence ID" value="KIJ29523.1"/>
    <property type="molecule type" value="Genomic_DNA"/>
</dbReference>
<dbReference type="Pfam" id="PF11807">
    <property type="entry name" value="UstYa"/>
    <property type="match status" value="1"/>
</dbReference>
<dbReference type="HOGENOM" id="CLU_042941_6_3_1"/>
<dbReference type="Proteomes" id="UP000054279">
    <property type="component" value="Unassembled WGS sequence"/>
</dbReference>
<dbReference type="AlphaFoldDB" id="A0A0C9TIV8"/>
<accession>A0A0C9TIV8</accession>
<evidence type="ECO:0000256" key="2">
    <source>
        <dbReference type="ARBA" id="ARBA00035112"/>
    </source>
</evidence>
<name>A0A0C9TIV8_SPHS4</name>
<comment type="similarity">
    <text evidence="2">Belongs to the ustYa family.</text>
</comment>